<evidence type="ECO:0000313" key="6">
    <source>
        <dbReference type="EMBL" id="OIR03829.1"/>
    </source>
</evidence>
<evidence type="ECO:0000256" key="5">
    <source>
        <dbReference type="ARBA" id="ARBA00047503"/>
    </source>
</evidence>
<accession>A0A1J5SI57</accession>
<protein>
    <recommendedName>
        <fullName evidence="4">lipopolysaccharide heptosyltransferase II</fullName>
        <ecNumber evidence="4">2.4.99.24</ecNumber>
    </recommendedName>
</protein>
<dbReference type="SUPFAM" id="SSF53756">
    <property type="entry name" value="UDP-Glycosyltransferase/glycogen phosphorylase"/>
    <property type="match status" value="1"/>
</dbReference>
<comment type="catalytic activity">
    <reaction evidence="5">
        <text>an L-alpha-D-Hep-(1-&gt;5)-[alpha-Kdo-(2-&gt;4)]-alpha-Kdo-(2-&gt;6)-lipid A + ADP-L-glycero-beta-D-manno-heptose = an L-alpha-D-Hep-(1-&gt;3)-L-alpha-D-Hep-(1-&gt;5)-[alpha-Kdo-(2-&gt;4)]-alpha-Kdo-(2-&gt;6)-lipid A + ADP + H(+)</text>
        <dbReference type="Rhea" id="RHEA:74071"/>
        <dbReference type="ChEBI" id="CHEBI:15378"/>
        <dbReference type="ChEBI" id="CHEBI:61506"/>
        <dbReference type="ChEBI" id="CHEBI:193068"/>
        <dbReference type="ChEBI" id="CHEBI:193069"/>
        <dbReference type="ChEBI" id="CHEBI:456216"/>
        <dbReference type="EC" id="2.4.99.24"/>
    </reaction>
</comment>
<evidence type="ECO:0000256" key="2">
    <source>
        <dbReference type="ARBA" id="ARBA00022679"/>
    </source>
</evidence>
<reference evidence="6" key="1">
    <citation type="submission" date="2016-10" db="EMBL/GenBank/DDBJ databases">
        <title>Sequence of Gallionella enrichment culture.</title>
        <authorList>
            <person name="Poehlein A."/>
            <person name="Muehling M."/>
            <person name="Daniel R."/>
        </authorList>
    </citation>
    <scope>NUCLEOTIDE SEQUENCE</scope>
</reference>
<dbReference type="GO" id="GO:0009244">
    <property type="term" value="P:lipopolysaccharide core region biosynthetic process"/>
    <property type="evidence" value="ECO:0007669"/>
    <property type="project" value="TreeGrafter"/>
</dbReference>
<dbReference type="EC" id="2.4.99.24" evidence="4"/>
<organism evidence="6">
    <name type="scientific">mine drainage metagenome</name>
    <dbReference type="NCBI Taxonomy" id="410659"/>
    <lineage>
        <taxon>unclassified sequences</taxon>
        <taxon>metagenomes</taxon>
        <taxon>ecological metagenomes</taxon>
    </lineage>
</organism>
<dbReference type="GO" id="GO:0008713">
    <property type="term" value="F:ADP-heptose-lipopolysaccharide heptosyltransferase activity"/>
    <property type="evidence" value="ECO:0007669"/>
    <property type="project" value="UniProtKB-EC"/>
</dbReference>
<dbReference type="EMBL" id="MLJW01000062">
    <property type="protein sequence ID" value="OIR03829.1"/>
    <property type="molecule type" value="Genomic_DNA"/>
</dbReference>
<dbReference type="AlphaFoldDB" id="A0A1J5SI57"/>
<comment type="caution">
    <text evidence="6">The sequence shown here is derived from an EMBL/GenBank/DDBJ whole genome shotgun (WGS) entry which is preliminary data.</text>
</comment>
<sequence>MKILIVAPSWIGDSILAQPLFMRLHEKYPDLLLDVLAPAWTRQLYGRMNEVRRVIDNPFAHGELKLLERWRLGRRLAAEAYDQAIVLPNSWKSALVPFFAGVPVRTGFLGEARWGLVNRVQRVDQTATPQLAQRYLQLAGHSGELPQPHLSSTPAQQQAARAALDLPAAIAPMVFCPGAEFGPAKRWPAHHFAALARQLGGPVWLIGSDKDQTLGDEIETLSGGAAKNLCGRTTLEQAIDLIAAARLVVANDSGLMHVAAALDRPLLALYGSSSPAYTPPLSPRARIVSLNLACSPCFQRVCPLGHFKCLVELTPERVLAHLDESGISADLSADHVHP</sequence>
<dbReference type="Pfam" id="PF01075">
    <property type="entry name" value="Glyco_transf_9"/>
    <property type="match status" value="1"/>
</dbReference>
<dbReference type="InterPro" id="IPR011910">
    <property type="entry name" value="RfaF"/>
</dbReference>
<dbReference type="GO" id="GO:0005829">
    <property type="term" value="C:cytosol"/>
    <property type="evidence" value="ECO:0007669"/>
    <property type="project" value="TreeGrafter"/>
</dbReference>
<evidence type="ECO:0000256" key="3">
    <source>
        <dbReference type="ARBA" id="ARBA00043995"/>
    </source>
</evidence>
<comment type="similarity">
    <text evidence="3">Belongs to the glycosyltransferase 9 family.</text>
</comment>
<dbReference type="Gene3D" id="3.40.50.2000">
    <property type="entry name" value="Glycogen Phosphorylase B"/>
    <property type="match status" value="2"/>
</dbReference>
<evidence type="ECO:0000256" key="1">
    <source>
        <dbReference type="ARBA" id="ARBA00022676"/>
    </source>
</evidence>
<dbReference type="InterPro" id="IPR002201">
    <property type="entry name" value="Glyco_trans_9"/>
</dbReference>
<dbReference type="FunFam" id="3.40.50.2000:FF:000023">
    <property type="entry name" value="ADP-heptose--LPS heptosyltransferase II"/>
    <property type="match status" value="1"/>
</dbReference>
<dbReference type="PANTHER" id="PTHR30160">
    <property type="entry name" value="TETRAACYLDISACCHARIDE 4'-KINASE-RELATED"/>
    <property type="match status" value="1"/>
</dbReference>
<dbReference type="NCBIfam" id="TIGR02195">
    <property type="entry name" value="heptsyl_trn_II"/>
    <property type="match status" value="1"/>
</dbReference>
<keyword evidence="2 6" id="KW-0808">Transferase</keyword>
<gene>
    <name evidence="6" type="primary">rfaF_8</name>
    <name evidence="6" type="ORF">GALL_140100</name>
</gene>
<proteinExistence type="inferred from homology"/>
<evidence type="ECO:0000256" key="4">
    <source>
        <dbReference type="ARBA" id="ARBA00044042"/>
    </source>
</evidence>
<name>A0A1J5SI57_9ZZZZ</name>
<dbReference type="InterPro" id="IPR051199">
    <property type="entry name" value="LPS_LOS_Heptosyltrfase"/>
</dbReference>
<keyword evidence="1" id="KW-0328">Glycosyltransferase</keyword>
<dbReference type="CDD" id="cd03789">
    <property type="entry name" value="GT9_LPS_heptosyltransferase"/>
    <property type="match status" value="1"/>
</dbReference>
<dbReference type="PANTHER" id="PTHR30160:SF7">
    <property type="entry name" value="ADP-HEPTOSE--LPS HEPTOSYLTRANSFERASE 2"/>
    <property type="match status" value="1"/>
</dbReference>